<dbReference type="Pfam" id="PF21135">
    <property type="entry name" value="DRL_cat"/>
    <property type="match status" value="1"/>
</dbReference>
<sequence length="477" mass="49848">MKVPQRPERDGDDDAVRLALTGAAGGFARTLLPSARRHPGIRPAVLCDLDIAALRRTCRSSGYAEADLIQCHDRAEVRDAVGAGRIAVVADPELLDPAAYDVVVEATGRATTGYDVASAAIVAGRHVVMVTKEAHATAGPQLEAAAAAAGVRLLPVEGDQPANLVALVTWARECGLDVLAAGKAGEYDVVLDAATGRGRYLENEVDDGSLRGLWQLEGSVEEVLAARADALGPVDLRSAADVCEMTVAANALGLDADVDTLHHPLVRVPELADVYAAREHGGIRRTDGVVDVFTLLRRSDEASFGGGVFAVVRGDDPGTFDVLAAKGHVISRDRRYACVYWPHHLMGLEAVRSIVAAARRTSPMASGSAPAPDNQSDPEPMVMYGVARGRLPAGERLTVAGHHHDIAGVEPRLGRRAPRDVVPFYLLDGAVVTREIPAGTPIRASDVRVPPSSLAQAVAPAGGSAAQEPTSSRGASA</sequence>
<evidence type="ECO:0000313" key="3">
    <source>
        <dbReference type="EMBL" id="GAA4432048.1"/>
    </source>
</evidence>
<name>A0ABP8LNA2_9MICO</name>
<protein>
    <submittedName>
        <fullName evidence="3">NAD-binding homoserine dehydrogenase</fullName>
    </submittedName>
</protein>
<dbReference type="SUPFAM" id="SSF51735">
    <property type="entry name" value="NAD(P)-binding Rossmann-fold domains"/>
    <property type="match status" value="1"/>
</dbReference>
<dbReference type="RefSeq" id="WP_345218335.1">
    <property type="nucleotide sequence ID" value="NZ_BAABGN010000013.1"/>
</dbReference>
<evidence type="ECO:0000256" key="1">
    <source>
        <dbReference type="SAM" id="MobiDB-lite"/>
    </source>
</evidence>
<feature type="region of interest" description="Disordered" evidence="1">
    <location>
        <begin position="443"/>
        <end position="477"/>
    </location>
</feature>
<dbReference type="Proteomes" id="UP001500622">
    <property type="component" value="Unassembled WGS sequence"/>
</dbReference>
<reference evidence="4" key="1">
    <citation type="journal article" date="2019" name="Int. J. Syst. Evol. Microbiol.">
        <title>The Global Catalogue of Microorganisms (GCM) 10K type strain sequencing project: providing services to taxonomists for standard genome sequencing and annotation.</title>
        <authorList>
            <consortium name="The Broad Institute Genomics Platform"/>
            <consortium name="The Broad Institute Genome Sequencing Center for Infectious Disease"/>
            <person name="Wu L."/>
            <person name="Ma J."/>
        </authorList>
    </citation>
    <scope>NUCLEOTIDE SEQUENCE [LARGE SCALE GENOMIC DNA]</scope>
    <source>
        <strain evidence="4">JCM 17810</strain>
    </source>
</reference>
<proteinExistence type="predicted"/>
<feature type="compositionally biased region" description="Polar residues" evidence="1">
    <location>
        <begin position="468"/>
        <end position="477"/>
    </location>
</feature>
<dbReference type="EMBL" id="BAABGN010000013">
    <property type="protein sequence ID" value="GAA4432048.1"/>
    <property type="molecule type" value="Genomic_DNA"/>
</dbReference>
<feature type="domain" description="SAF" evidence="2">
    <location>
        <begin position="382"/>
        <end position="448"/>
    </location>
</feature>
<dbReference type="InterPro" id="IPR013974">
    <property type="entry name" value="SAF"/>
</dbReference>
<dbReference type="InterPro" id="IPR036291">
    <property type="entry name" value="NAD(P)-bd_dom_sf"/>
</dbReference>
<organism evidence="3 4">
    <name type="scientific">Georgenia halophila</name>
    <dbReference type="NCBI Taxonomy" id="620889"/>
    <lineage>
        <taxon>Bacteria</taxon>
        <taxon>Bacillati</taxon>
        <taxon>Actinomycetota</taxon>
        <taxon>Actinomycetes</taxon>
        <taxon>Micrococcales</taxon>
        <taxon>Bogoriellaceae</taxon>
        <taxon>Georgenia</taxon>
    </lineage>
</organism>
<keyword evidence="4" id="KW-1185">Reference proteome</keyword>
<comment type="caution">
    <text evidence="3">The sequence shown here is derived from an EMBL/GenBank/DDBJ whole genome shotgun (WGS) entry which is preliminary data.</text>
</comment>
<dbReference type="InterPro" id="IPR048423">
    <property type="entry name" value="DRL_cat"/>
</dbReference>
<gene>
    <name evidence="3" type="ORF">GCM10023169_37320</name>
</gene>
<dbReference type="Gene3D" id="3.40.50.720">
    <property type="entry name" value="NAD(P)-binding Rossmann-like Domain"/>
    <property type="match status" value="1"/>
</dbReference>
<feature type="compositionally biased region" description="Low complexity" evidence="1">
    <location>
        <begin position="455"/>
        <end position="467"/>
    </location>
</feature>
<dbReference type="PANTHER" id="PTHR37850:SF3">
    <property type="entry name" value="BLR7815 PROTEIN"/>
    <property type="match status" value="1"/>
</dbReference>
<dbReference type="SMART" id="SM00858">
    <property type="entry name" value="SAF"/>
    <property type="match status" value="1"/>
</dbReference>
<dbReference type="PANTHER" id="PTHR37850">
    <property type="entry name" value="STRU PROTEIN"/>
    <property type="match status" value="1"/>
</dbReference>
<evidence type="ECO:0000313" key="4">
    <source>
        <dbReference type="Proteomes" id="UP001500622"/>
    </source>
</evidence>
<accession>A0ABP8LNA2</accession>
<dbReference type="Pfam" id="PF08666">
    <property type="entry name" value="SAF"/>
    <property type="match status" value="1"/>
</dbReference>
<evidence type="ECO:0000259" key="2">
    <source>
        <dbReference type="SMART" id="SM00858"/>
    </source>
</evidence>